<organism evidence="1 2">
    <name type="scientific">Acropora cervicornis</name>
    <name type="common">Staghorn coral</name>
    <dbReference type="NCBI Taxonomy" id="6130"/>
    <lineage>
        <taxon>Eukaryota</taxon>
        <taxon>Metazoa</taxon>
        <taxon>Cnidaria</taxon>
        <taxon>Anthozoa</taxon>
        <taxon>Hexacorallia</taxon>
        <taxon>Scleractinia</taxon>
        <taxon>Astrocoeniina</taxon>
        <taxon>Acroporidae</taxon>
        <taxon>Acropora</taxon>
    </lineage>
</organism>
<proteinExistence type="predicted"/>
<reference evidence="1" key="1">
    <citation type="journal article" date="2023" name="G3 (Bethesda)">
        <title>Whole genome assembly and annotation of the endangered Caribbean coral Acropora cervicornis.</title>
        <authorList>
            <person name="Selwyn J.D."/>
            <person name="Vollmer S.V."/>
        </authorList>
    </citation>
    <scope>NUCLEOTIDE SEQUENCE</scope>
    <source>
        <strain evidence="1">K2</strain>
    </source>
</reference>
<evidence type="ECO:0000313" key="2">
    <source>
        <dbReference type="Proteomes" id="UP001249851"/>
    </source>
</evidence>
<keyword evidence="2" id="KW-1185">Reference proteome</keyword>
<protein>
    <submittedName>
        <fullName evidence="1">Uncharacterized protein</fullName>
    </submittedName>
</protein>
<reference evidence="1" key="2">
    <citation type="journal article" date="2023" name="Science">
        <title>Genomic signatures of disease resistance in endangered staghorn corals.</title>
        <authorList>
            <person name="Vollmer S.V."/>
            <person name="Selwyn J.D."/>
            <person name="Despard B.A."/>
            <person name="Roesel C.L."/>
        </authorList>
    </citation>
    <scope>NUCLEOTIDE SEQUENCE</scope>
    <source>
        <strain evidence="1">K2</strain>
    </source>
</reference>
<evidence type="ECO:0000313" key="1">
    <source>
        <dbReference type="EMBL" id="KAK2550430.1"/>
    </source>
</evidence>
<gene>
    <name evidence="1" type="ORF">P5673_028955</name>
</gene>
<dbReference type="AlphaFoldDB" id="A0AAD9UUT9"/>
<dbReference type="EMBL" id="JARQWQ010000111">
    <property type="protein sequence ID" value="KAK2550430.1"/>
    <property type="molecule type" value="Genomic_DNA"/>
</dbReference>
<sequence length="209" mass="23831">MLQKIVKINGELHKHSQKHHQQTSTNDSHWTQCLHSLPSCNLWMSGLLILSLSLSLFKKLIKSQRPALRNADGTFPKTNESSLYKTFFNQTFVAHNALKDLSSRTIVENSALTDTNHALEELDYLDGCHKILHSFRGKLYNLERNDGAIAKSIAKKFSGVLKIPRELTMMSSTEAVVFLQQSSDHENSADYRKVTKIEHKQKEKKSKKL</sequence>
<name>A0AAD9UUT9_ACRCE</name>
<dbReference type="Proteomes" id="UP001249851">
    <property type="component" value="Unassembled WGS sequence"/>
</dbReference>
<comment type="caution">
    <text evidence="1">The sequence shown here is derived from an EMBL/GenBank/DDBJ whole genome shotgun (WGS) entry which is preliminary data.</text>
</comment>
<accession>A0AAD9UUT9</accession>